<dbReference type="EC" id="3.1.3.16" evidence="1"/>
<dbReference type="PANTHER" id="PTHR12320:SF84">
    <property type="entry name" value="PROTEIN PHOSPHATASE"/>
    <property type="match status" value="1"/>
</dbReference>
<evidence type="ECO:0000313" key="3">
    <source>
        <dbReference type="EMBL" id="KAJ3199771.1"/>
    </source>
</evidence>
<keyword evidence="1" id="KW-0460">Magnesium</keyword>
<dbReference type="GO" id="GO:0004722">
    <property type="term" value="F:protein serine/threonine phosphatase activity"/>
    <property type="evidence" value="ECO:0007669"/>
    <property type="project" value="UniProtKB-EC"/>
</dbReference>
<feature type="non-terminal residue" evidence="3">
    <location>
        <position position="237"/>
    </location>
</feature>
<name>A0AAD5TX88_9FUNG</name>
<dbReference type="SUPFAM" id="SSF81606">
    <property type="entry name" value="PP2C-like"/>
    <property type="match status" value="1"/>
</dbReference>
<sequence>MMDEFDLENDPEPLLSPKEVLWKCYNKVKELERNDGLVGSTTSLICQLKYDELSVVNLGDCGLMVIRDNKTLFRSEEQQHSFNFPFQLGTGSRDNPEQAQEFTLKLKENDIVLIASDGIFDNVFDDDILDIVKKCFFEFGNNINYNNPNTAGSNIQLDPKLFEKNLNKKIKHIFNTIDPKIISDAILLNARLIAEDNRANSPFSSKAIQEGIYFQGGKMDDMTCIVGFVRLDEDSPD</sequence>
<evidence type="ECO:0000256" key="1">
    <source>
        <dbReference type="RuleBase" id="RU366020"/>
    </source>
</evidence>
<dbReference type="InterPro" id="IPR001932">
    <property type="entry name" value="PPM-type_phosphatase-like_dom"/>
</dbReference>
<dbReference type="InterPro" id="IPR039123">
    <property type="entry name" value="PPTC7"/>
</dbReference>
<keyword evidence="1" id="KW-0904">Protein phosphatase</keyword>
<dbReference type="AlphaFoldDB" id="A0AAD5TX88"/>
<organism evidence="3 4">
    <name type="scientific">Clydaea vesicula</name>
    <dbReference type="NCBI Taxonomy" id="447962"/>
    <lineage>
        <taxon>Eukaryota</taxon>
        <taxon>Fungi</taxon>
        <taxon>Fungi incertae sedis</taxon>
        <taxon>Chytridiomycota</taxon>
        <taxon>Chytridiomycota incertae sedis</taxon>
        <taxon>Chytridiomycetes</taxon>
        <taxon>Lobulomycetales</taxon>
        <taxon>Lobulomycetaceae</taxon>
        <taxon>Clydaea</taxon>
    </lineage>
</organism>
<keyword evidence="4" id="KW-1185">Reference proteome</keyword>
<comment type="caution">
    <text evidence="3">The sequence shown here is derived from an EMBL/GenBank/DDBJ whole genome shotgun (WGS) entry which is preliminary data.</text>
</comment>
<feature type="domain" description="PPM-type phosphatase" evidence="2">
    <location>
        <begin position="1"/>
        <end position="229"/>
    </location>
</feature>
<dbReference type="InterPro" id="IPR036457">
    <property type="entry name" value="PPM-type-like_dom_sf"/>
</dbReference>
<dbReference type="Gene3D" id="3.60.40.10">
    <property type="entry name" value="PPM-type phosphatase domain"/>
    <property type="match status" value="1"/>
</dbReference>
<keyword evidence="1" id="KW-0479">Metal-binding</keyword>
<dbReference type="PROSITE" id="PS51746">
    <property type="entry name" value="PPM_2"/>
    <property type="match status" value="1"/>
</dbReference>
<comment type="catalytic activity">
    <reaction evidence="1">
        <text>O-phospho-L-seryl-[protein] + H2O = L-seryl-[protein] + phosphate</text>
        <dbReference type="Rhea" id="RHEA:20629"/>
        <dbReference type="Rhea" id="RHEA-COMP:9863"/>
        <dbReference type="Rhea" id="RHEA-COMP:11604"/>
        <dbReference type="ChEBI" id="CHEBI:15377"/>
        <dbReference type="ChEBI" id="CHEBI:29999"/>
        <dbReference type="ChEBI" id="CHEBI:43474"/>
        <dbReference type="ChEBI" id="CHEBI:83421"/>
        <dbReference type="EC" id="3.1.3.16"/>
    </reaction>
</comment>
<dbReference type="Proteomes" id="UP001211065">
    <property type="component" value="Unassembled WGS sequence"/>
</dbReference>
<keyword evidence="1" id="KW-0378">Hydrolase</keyword>
<keyword evidence="1" id="KW-0464">Manganese</keyword>
<dbReference type="GO" id="GO:0046872">
    <property type="term" value="F:metal ion binding"/>
    <property type="evidence" value="ECO:0007669"/>
    <property type="project" value="UniProtKB-UniRule"/>
</dbReference>
<comment type="similarity">
    <text evidence="1">Belongs to the PP2C family.</text>
</comment>
<protein>
    <recommendedName>
        <fullName evidence="1">Protein phosphatase</fullName>
        <ecNumber evidence="1">3.1.3.16</ecNumber>
    </recommendedName>
</protein>
<dbReference type="PANTHER" id="PTHR12320">
    <property type="entry name" value="PROTEIN PHOSPHATASE 2C"/>
    <property type="match status" value="1"/>
</dbReference>
<accession>A0AAD5TX88</accession>
<evidence type="ECO:0000313" key="4">
    <source>
        <dbReference type="Proteomes" id="UP001211065"/>
    </source>
</evidence>
<evidence type="ECO:0000259" key="2">
    <source>
        <dbReference type="PROSITE" id="PS51746"/>
    </source>
</evidence>
<comment type="cofactor">
    <cofactor evidence="1">
        <name>Mg(2+)</name>
        <dbReference type="ChEBI" id="CHEBI:18420"/>
    </cofactor>
</comment>
<reference evidence="3" key="1">
    <citation type="submission" date="2020-05" db="EMBL/GenBank/DDBJ databases">
        <title>Phylogenomic resolution of chytrid fungi.</title>
        <authorList>
            <person name="Stajich J.E."/>
            <person name="Amses K."/>
            <person name="Simmons R."/>
            <person name="Seto K."/>
            <person name="Myers J."/>
            <person name="Bonds A."/>
            <person name="Quandt C.A."/>
            <person name="Barry K."/>
            <person name="Liu P."/>
            <person name="Grigoriev I."/>
            <person name="Longcore J.E."/>
            <person name="James T.Y."/>
        </authorList>
    </citation>
    <scope>NUCLEOTIDE SEQUENCE</scope>
    <source>
        <strain evidence="3">JEL0476</strain>
    </source>
</reference>
<comment type="catalytic activity">
    <reaction evidence="1">
        <text>O-phospho-L-threonyl-[protein] + H2O = L-threonyl-[protein] + phosphate</text>
        <dbReference type="Rhea" id="RHEA:47004"/>
        <dbReference type="Rhea" id="RHEA-COMP:11060"/>
        <dbReference type="Rhea" id="RHEA-COMP:11605"/>
        <dbReference type="ChEBI" id="CHEBI:15377"/>
        <dbReference type="ChEBI" id="CHEBI:30013"/>
        <dbReference type="ChEBI" id="CHEBI:43474"/>
        <dbReference type="ChEBI" id="CHEBI:61977"/>
        <dbReference type="EC" id="3.1.3.16"/>
    </reaction>
</comment>
<comment type="cofactor">
    <cofactor evidence="1">
        <name>Mn(2+)</name>
        <dbReference type="ChEBI" id="CHEBI:29035"/>
    </cofactor>
</comment>
<gene>
    <name evidence="3" type="ORF">HK099_003021</name>
</gene>
<dbReference type="EMBL" id="JADGJW010002040">
    <property type="protein sequence ID" value="KAJ3199771.1"/>
    <property type="molecule type" value="Genomic_DNA"/>
</dbReference>
<proteinExistence type="inferred from homology"/>